<name>A0A934PW60_9SPHI</name>
<dbReference type="Proteomes" id="UP000613193">
    <property type="component" value="Unassembled WGS sequence"/>
</dbReference>
<organism evidence="1 2">
    <name type="scientific">Mucilaginibacter segetis</name>
    <dbReference type="NCBI Taxonomy" id="2793071"/>
    <lineage>
        <taxon>Bacteria</taxon>
        <taxon>Pseudomonadati</taxon>
        <taxon>Bacteroidota</taxon>
        <taxon>Sphingobacteriia</taxon>
        <taxon>Sphingobacteriales</taxon>
        <taxon>Sphingobacteriaceae</taxon>
        <taxon>Mucilaginibacter</taxon>
    </lineage>
</organism>
<reference evidence="1" key="1">
    <citation type="submission" date="2020-12" db="EMBL/GenBank/DDBJ databases">
        <title>Bacterial novel species Mucilaginibacter sp. SD-g isolated from soil.</title>
        <authorList>
            <person name="Jung H.-Y."/>
        </authorList>
    </citation>
    <scope>NUCLEOTIDE SEQUENCE</scope>
    <source>
        <strain evidence="1">SD-g</strain>
    </source>
</reference>
<proteinExistence type="predicted"/>
<gene>
    <name evidence="1" type="ORF">I5M19_15065</name>
</gene>
<evidence type="ECO:0000313" key="1">
    <source>
        <dbReference type="EMBL" id="MBK0380642.1"/>
    </source>
</evidence>
<accession>A0A934PW60</accession>
<sequence length="88" mass="9900">MRTSLNNIKIIDDYLSGCMPHGDALLFEAKMLLNNDLSKDVAVQGVTNKIIRQYGRQCLKAEIIAVQAKLAAEPKHKAYIQRIAKLFK</sequence>
<protein>
    <submittedName>
        <fullName evidence="1">Uncharacterized protein</fullName>
    </submittedName>
</protein>
<evidence type="ECO:0000313" key="2">
    <source>
        <dbReference type="Proteomes" id="UP000613193"/>
    </source>
</evidence>
<keyword evidence="2" id="KW-1185">Reference proteome</keyword>
<comment type="caution">
    <text evidence="1">The sequence shown here is derived from an EMBL/GenBank/DDBJ whole genome shotgun (WGS) entry which is preliminary data.</text>
</comment>
<dbReference type="EMBL" id="JAEHFW010000003">
    <property type="protein sequence ID" value="MBK0380642.1"/>
    <property type="molecule type" value="Genomic_DNA"/>
</dbReference>
<dbReference type="RefSeq" id="WP_200067185.1">
    <property type="nucleotide sequence ID" value="NZ_JAEHFW010000003.1"/>
</dbReference>
<dbReference type="AlphaFoldDB" id="A0A934PW60"/>